<accession>A0A939GEG7</accession>
<protein>
    <submittedName>
        <fullName evidence="1">Four helix bundle protein</fullName>
    </submittedName>
</protein>
<name>A0A939GEG7_9BACT</name>
<gene>
    <name evidence="1" type="ORF">J2I47_00120</name>
</gene>
<comment type="caution">
    <text evidence="1">The sequence shown here is derived from an EMBL/GenBank/DDBJ whole genome shotgun (WGS) entry which is preliminary data.</text>
</comment>
<dbReference type="CDD" id="cd16377">
    <property type="entry name" value="23S_rRNA_IVP_like"/>
    <property type="match status" value="1"/>
</dbReference>
<dbReference type="PANTHER" id="PTHR38471">
    <property type="entry name" value="FOUR HELIX BUNDLE PROTEIN"/>
    <property type="match status" value="1"/>
</dbReference>
<proteinExistence type="predicted"/>
<dbReference type="Gene3D" id="1.20.1440.60">
    <property type="entry name" value="23S rRNA-intervening sequence"/>
    <property type="match status" value="1"/>
</dbReference>
<organism evidence="1 2">
    <name type="scientific">Fibrella rubiginis</name>
    <dbReference type="NCBI Taxonomy" id="2817060"/>
    <lineage>
        <taxon>Bacteria</taxon>
        <taxon>Pseudomonadati</taxon>
        <taxon>Bacteroidota</taxon>
        <taxon>Cytophagia</taxon>
        <taxon>Cytophagales</taxon>
        <taxon>Spirosomataceae</taxon>
        <taxon>Fibrella</taxon>
    </lineage>
</organism>
<dbReference type="EMBL" id="JAFMYV010000001">
    <property type="protein sequence ID" value="MBO0934938.1"/>
    <property type="molecule type" value="Genomic_DNA"/>
</dbReference>
<dbReference type="Proteomes" id="UP000664034">
    <property type="component" value="Unassembled WGS sequence"/>
</dbReference>
<evidence type="ECO:0000313" key="2">
    <source>
        <dbReference type="Proteomes" id="UP000664034"/>
    </source>
</evidence>
<keyword evidence="2" id="KW-1185">Reference proteome</keyword>
<dbReference type="AlphaFoldDB" id="A0A939GEG7"/>
<reference evidence="1" key="1">
    <citation type="submission" date="2021-03" db="EMBL/GenBank/DDBJ databases">
        <title>Fibrella sp. HMF5335 genome sequencing and assembly.</title>
        <authorList>
            <person name="Kang H."/>
            <person name="Kim H."/>
            <person name="Bae S."/>
            <person name="Joh K."/>
        </authorList>
    </citation>
    <scope>NUCLEOTIDE SEQUENCE</scope>
    <source>
        <strain evidence="1">HMF5335</strain>
    </source>
</reference>
<sequence>MDNPCDEIYGLTSQIKRCSVSMPSTVAEGCGRGKNAQLIHFLDISIGSSCELETQIILAKDVDYCSKRTLTNGQVE</sequence>
<dbReference type="NCBIfam" id="TIGR02436">
    <property type="entry name" value="four helix bundle protein"/>
    <property type="match status" value="1"/>
</dbReference>
<dbReference type="InterPro" id="IPR012657">
    <property type="entry name" value="23S_rRNA-intervening_sequence"/>
</dbReference>
<dbReference type="SUPFAM" id="SSF158446">
    <property type="entry name" value="IVS-encoded protein-like"/>
    <property type="match status" value="1"/>
</dbReference>
<dbReference type="Pfam" id="PF05635">
    <property type="entry name" value="23S_rRNA_IVP"/>
    <property type="match status" value="1"/>
</dbReference>
<dbReference type="PANTHER" id="PTHR38471:SF2">
    <property type="entry name" value="FOUR HELIX BUNDLE PROTEIN"/>
    <property type="match status" value="1"/>
</dbReference>
<evidence type="ECO:0000313" key="1">
    <source>
        <dbReference type="EMBL" id="MBO0934938.1"/>
    </source>
</evidence>
<dbReference type="InterPro" id="IPR036583">
    <property type="entry name" value="23S_rRNA_IVS_sf"/>
</dbReference>